<organism>
    <name type="scientific">Culex quinquefasciatus</name>
    <name type="common">Southern house mosquito</name>
    <name type="synonym">Culex pungens</name>
    <dbReference type="NCBI Taxonomy" id="7176"/>
    <lineage>
        <taxon>Eukaryota</taxon>
        <taxon>Metazoa</taxon>
        <taxon>Ecdysozoa</taxon>
        <taxon>Arthropoda</taxon>
        <taxon>Hexapoda</taxon>
        <taxon>Insecta</taxon>
        <taxon>Pterygota</taxon>
        <taxon>Neoptera</taxon>
        <taxon>Endopterygota</taxon>
        <taxon>Diptera</taxon>
        <taxon>Nematocera</taxon>
        <taxon>Culicoidea</taxon>
        <taxon>Culicidae</taxon>
        <taxon>Culicinae</taxon>
        <taxon>Culicini</taxon>
        <taxon>Culex</taxon>
        <taxon>Culex</taxon>
    </lineage>
</organism>
<dbReference type="AlphaFoldDB" id="B0W9M3"/>
<dbReference type="VEuPathDB" id="VectorBase:CQUJHB001391"/>
<dbReference type="VEuPathDB" id="VectorBase:CPIJ003628"/>
<comment type="similarity">
    <text evidence="1">Belongs to the peptidase S1 family. CLIP subfamily.</text>
</comment>
<gene>
    <name evidence="4" type="primary">6035177</name>
    <name evidence="3" type="ORF">CpipJ_CPIJ003628</name>
</gene>
<evidence type="ECO:0000313" key="5">
    <source>
        <dbReference type="Proteomes" id="UP000002320"/>
    </source>
</evidence>
<dbReference type="InterPro" id="IPR001254">
    <property type="entry name" value="Trypsin_dom"/>
</dbReference>
<accession>B0W9M3</accession>
<dbReference type="InterPro" id="IPR051333">
    <property type="entry name" value="CLIP_Serine_Protease"/>
</dbReference>
<dbReference type="HOGENOM" id="CLU_877871_0_0_1"/>
<dbReference type="SUPFAM" id="SSF50494">
    <property type="entry name" value="Trypsin-like serine proteases"/>
    <property type="match status" value="2"/>
</dbReference>
<dbReference type="VEuPathDB" id="VectorBase:CQUJHB000548"/>
<protein>
    <recommendedName>
        <fullName evidence="2">Peptidase S1 domain-containing protein</fullName>
    </recommendedName>
</protein>
<dbReference type="InterPro" id="IPR043504">
    <property type="entry name" value="Peptidase_S1_PA_chymotrypsin"/>
</dbReference>
<dbReference type="InParanoid" id="B0W9M3"/>
<reference evidence="4" key="2">
    <citation type="submission" date="2020-05" db="UniProtKB">
        <authorList>
            <consortium name="EnsemblMetazoa"/>
        </authorList>
    </citation>
    <scope>IDENTIFICATION</scope>
    <source>
        <strain evidence="4">JHB</strain>
    </source>
</reference>
<evidence type="ECO:0000313" key="3">
    <source>
        <dbReference type="EMBL" id="EDS40342.1"/>
    </source>
</evidence>
<dbReference type="OrthoDB" id="6380398at2759"/>
<reference evidence="3" key="1">
    <citation type="submission" date="2007-03" db="EMBL/GenBank/DDBJ databases">
        <title>Annotation of Culex pipiens quinquefasciatus.</title>
        <authorList>
            <consortium name="The Broad Institute Genome Sequencing Platform"/>
            <person name="Atkinson P.W."/>
            <person name="Hemingway J."/>
            <person name="Christensen B.M."/>
            <person name="Higgs S."/>
            <person name="Kodira C."/>
            <person name="Hannick L."/>
            <person name="Megy K."/>
            <person name="O'Leary S."/>
            <person name="Pearson M."/>
            <person name="Haas B.J."/>
            <person name="Mauceli E."/>
            <person name="Wortman J.R."/>
            <person name="Lee N.H."/>
            <person name="Guigo R."/>
            <person name="Stanke M."/>
            <person name="Alvarado L."/>
            <person name="Amedeo P."/>
            <person name="Antoine C.H."/>
            <person name="Arensburger P."/>
            <person name="Bidwell S.L."/>
            <person name="Crawford M."/>
            <person name="Camaro F."/>
            <person name="Devon K."/>
            <person name="Engels R."/>
            <person name="Hammond M."/>
            <person name="Howarth C."/>
            <person name="Koehrsen M."/>
            <person name="Lawson D."/>
            <person name="Montgomery P."/>
            <person name="Nene V."/>
            <person name="Nusbaum C."/>
            <person name="Puiu D."/>
            <person name="Romero-Severson J."/>
            <person name="Severson D.W."/>
            <person name="Shumway M."/>
            <person name="Sisk P."/>
            <person name="Stolte C."/>
            <person name="Zeng Q."/>
            <person name="Eisenstadt E."/>
            <person name="Fraser-Liggett C."/>
            <person name="Strausberg R."/>
            <person name="Galagan J."/>
            <person name="Birren B."/>
            <person name="Collins F.H."/>
        </authorList>
    </citation>
    <scope>NUCLEOTIDE SEQUENCE [LARGE SCALE GENOMIC DNA]</scope>
    <source>
        <strain evidence="3">JHB</strain>
    </source>
</reference>
<evidence type="ECO:0000259" key="2">
    <source>
        <dbReference type="PROSITE" id="PS50240"/>
    </source>
</evidence>
<name>B0W9M3_CULQU</name>
<dbReference type="EMBL" id="DS231865">
    <property type="protein sequence ID" value="EDS40342.1"/>
    <property type="molecule type" value="Genomic_DNA"/>
</dbReference>
<dbReference type="Proteomes" id="UP000002320">
    <property type="component" value="Unassembled WGS sequence"/>
</dbReference>
<dbReference type="Gene3D" id="2.40.10.10">
    <property type="entry name" value="Trypsin-like serine proteases"/>
    <property type="match status" value="2"/>
</dbReference>
<dbReference type="PANTHER" id="PTHR24260:SF136">
    <property type="entry name" value="GH08193P-RELATED"/>
    <property type="match status" value="1"/>
</dbReference>
<dbReference type="SMART" id="SM00020">
    <property type="entry name" value="Tryp_SPc"/>
    <property type="match status" value="1"/>
</dbReference>
<evidence type="ECO:0000313" key="4">
    <source>
        <dbReference type="EnsemblMetazoa" id="CPIJ003628-PA"/>
    </source>
</evidence>
<dbReference type="EnsemblMetazoa" id="CPIJ003628-RA">
    <property type="protein sequence ID" value="CPIJ003628-PA"/>
    <property type="gene ID" value="CPIJ003628"/>
</dbReference>
<dbReference type="GO" id="GO:0006508">
    <property type="term" value="P:proteolysis"/>
    <property type="evidence" value="ECO:0007669"/>
    <property type="project" value="InterPro"/>
</dbReference>
<dbReference type="PROSITE" id="PS50240">
    <property type="entry name" value="TRYPSIN_DOM"/>
    <property type="match status" value="1"/>
</dbReference>
<feature type="domain" description="Peptidase S1" evidence="2">
    <location>
        <begin position="23"/>
        <end position="316"/>
    </location>
</feature>
<keyword evidence="5" id="KW-1185">Reference proteome</keyword>
<dbReference type="Pfam" id="PF00089">
    <property type="entry name" value="Trypsin"/>
    <property type="match status" value="1"/>
</dbReference>
<dbReference type="GO" id="GO:0004252">
    <property type="term" value="F:serine-type endopeptidase activity"/>
    <property type="evidence" value="ECO:0007669"/>
    <property type="project" value="InterPro"/>
</dbReference>
<dbReference type="PANTHER" id="PTHR24260">
    <property type="match status" value="1"/>
</dbReference>
<dbReference type="InterPro" id="IPR009003">
    <property type="entry name" value="Peptidase_S1_PA"/>
</dbReference>
<dbReference type="KEGG" id="cqu:CpipJ_CPIJ003628"/>
<proteinExistence type="inferred from homology"/>
<sequence>MAFLTQFGPKCTYDKLARRRRNVFKKCDIPAGRWPSYVTIYHRNNGAIDYTCGGTLMSHEYALTSKLCVINESGFLLNATNLLVRVGTHRQNVLNFGFAQFRAVSKIHQPSDTSKNELVLLEVKLQILYNNLVHPGCIRTDHKVSIKQEAIVGWGIEGTSVSVQIVLRNPEDCSSSFNLTKCCSNDRGSAVYENDAGTWYFKDHIQPICLPVTPELRQLELSHYIITDWNGKSSVLQRISAVSANECTTQSSLDMHLCIRSERNECEHFGSPLGYTVRHNGMRFVQFGMSGDDCFGNVTKYLNISNLVDWIVANLDE</sequence>
<evidence type="ECO:0000256" key="1">
    <source>
        <dbReference type="ARBA" id="ARBA00024195"/>
    </source>
</evidence>